<keyword evidence="3" id="KW-0808">Transferase</keyword>
<evidence type="ECO:0000256" key="3">
    <source>
        <dbReference type="ARBA" id="ARBA00022679"/>
    </source>
</evidence>
<organism evidence="6 7">
    <name type="scientific">Amycolatopsis antarctica</name>
    <dbReference type="NCBI Taxonomy" id="1854586"/>
    <lineage>
        <taxon>Bacteria</taxon>
        <taxon>Bacillati</taxon>
        <taxon>Actinomycetota</taxon>
        <taxon>Actinomycetes</taxon>
        <taxon>Pseudonocardiales</taxon>
        <taxon>Pseudonocardiaceae</taxon>
        <taxon>Amycolatopsis</taxon>
    </lineage>
</organism>
<dbReference type="AlphaFoldDB" id="A0A263CX00"/>
<dbReference type="GO" id="GO:0031177">
    <property type="term" value="F:phosphopantetheine binding"/>
    <property type="evidence" value="ECO:0007669"/>
    <property type="project" value="InterPro"/>
</dbReference>
<dbReference type="Proteomes" id="UP000242444">
    <property type="component" value="Unassembled WGS sequence"/>
</dbReference>
<protein>
    <recommendedName>
        <fullName evidence="5">Carrier domain-containing protein</fullName>
    </recommendedName>
</protein>
<keyword evidence="1" id="KW-0596">Phosphopantetheine</keyword>
<comment type="caution">
    <text evidence="6">The sequence shown here is derived from an EMBL/GenBank/DDBJ whole genome shotgun (WGS) entry which is preliminary data.</text>
</comment>
<dbReference type="InterPro" id="IPR020806">
    <property type="entry name" value="PKS_PP-bd"/>
</dbReference>
<dbReference type="GO" id="GO:0004312">
    <property type="term" value="F:fatty acid synthase activity"/>
    <property type="evidence" value="ECO:0007669"/>
    <property type="project" value="TreeGrafter"/>
</dbReference>
<sequence length="204" mass="21445">MVSGGVVPSMLRGLVPVTRRTASALPTPAEFTARLAGLPEDERRRALTDLVRDSVAGVTQSSAEAIVADREFQALGFTSLTAVELRNQLGAATGLRLPATLVFDYPTPAALAEYLLTELAGPTAESEAPGLLAELDRLETVLAASDPDLATRNGVAARLSRLLAGWNAPAPAAYSDRTPGDRFASASADEVLDFIDNELGRSRD</sequence>
<evidence type="ECO:0000259" key="5">
    <source>
        <dbReference type="PROSITE" id="PS50075"/>
    </source>
</evidence>
<dbReference type="PANTHER" id="PTHR43775">
    <property type="entry name" value="FATTY ACID SYNTHASE"/>
    <property type="match status" value="1"/>
</dbReference>
<evidence type="ECO:0000313" key="6">
    <source>
        <dbReference type="EMBL" id="OZM69876.1"/>
    </source>
</evidence>
<evidence type="ECO:0000256" key="2">
    <source>
        <dbReference type="ARBA" id="ARBA00022553"/>
    </source>
</evidence>
<dbReference type="PROSITE" id="PS50075">
    <property type="entry name" value="CARRIER"/>
    <property type="match status" value="1"/>
</dbReference>
<name>A0A263CX00_9PSEU</name>
<dbReference type="FunFam" id="1.10.1200.10:FF:000007">
    <property type="entry name" value="Probable polyketide synthase pks17"/>
    <property type="match status" value="1"/>
</dbReference>
<dbReference type="InterPro" id="IPR050091">
    <property type="entry name" value="PKS_NRPS_Biosynth_Enz"/>
</dbReference>
<evidence type="ECO:0000256" key="4">
    <source>
        <dbReference type="ARBA" id="ARBA00022737"/>
    </source>
</evidence>
<feature type="domain" description="Carrier" evidence="5">
    <location>
        <begin position="42"/>
        <end position="119"/>
    </location>
</feature>
<dbReference type="InterPro" id="IPR009081">
    <property type="entry name" value="PP-bd_ACP"/>
</dbReference>
<dbReference type="EMBL" id="NKYE01000038">
    <property type="protein sequence ID" value="OZM69876.1"/>
    <property type="molecule type" value="Genomic_DNA"/>
</dbReference>
<accession>A0A263CX00</accession>
<keyword evidence="2" id="KW-0597">Phosphoprotein</keyword>
<dbReference type="GO" id="GO:0006633">
    <property type="term" value="P:fatty acid biosynthetic process"/>
    <property type="evidence" value="ECO:0007669"/>
    <property type="project" value="TreeGrafter"/>
</dbReference>
<reference evidence="6 7" key="1">
    <citation type="submission" date="2017-07" db="EMBL/GenBank/DDBJ databases">
        <title>Amycolatopsis antarcticus sp. nov., isolated from the surface of an Antarcticus brown macroalga.</title>
        <authorList>
            <person name="Wang J."/>
            <person name="Leiva S."/>
            <person name="Huang J."/>
            <person name="Huang Y."/>
        </authorList>
    </citation>
    <scope>NUCLEOTIDE SEQUENCE [LARGE SCALE GENOMIC DNA]</scope>
    <source>
        <strain evidence="6 7">AU-G6</strain>
    </source>
</reference>
<evidence type="ECO:0000256" key="1">
    <source>
        <dbReference type="ARBA" id="ARBA00022450"/>
    </source>
</evidence>
<dbReference type="InterPro" id="IPR036736">
    <property type="entry name" value="ACP-like_sf"/>
</dbReference>
<evidence type="ECO:0000313" key="7">
    <source>
        <dbReference type="Proteomes" id="UP000242444"/>
    </source>
</evidence>
<dbReference type="Pfam" id="PF00550">
    <property type="entry name" value="PP-binding"/>
    <property type="match status" value="1"/>
</dbReference>
<dbReference type="SMART" id="SM01294">
    <property type="entry name" value="PKS_PP_betabranch"/>
    <property type="match status" value="1"/>
</dbReference>
<gene>
    <name evidence="6" type="ORF">CFN78_28290</name>
</gene>
<dbReference type="InParanoid" id="A0A263CX00"/>
<keyword evidence="4" id="KW-0677">Repeat</keyword>
<dbReference type="SMART" id="SM00823">
    <property type="entry name" value="PKS_PP"/>
    <property type="match status" value="1"/>
</dbReference>
<dbReference type="SUPFAM" id="SSF47336">
    <property type="entry name" value="ACP-like"/>
    <property type="match status" value="1"/>
</dbReference>
<proteinExistence type="predicted"/>
<dbReference type="Gene3D" id="1.10.1200.10">
    <property type="entry name" value="ACP-like"/>
    <property type="match status" value="1"/>
</dbReference>
<keyword evidence="7" id="KW-1185">Reference proteome</keyword>
<dbReference type="PANTHER" id="PTHR43775:SF51">
    <property type="entry name" value="INACTIVE PHENOLPHTHIOCEROL SYNTHESIS POLYKETIDE SYNTHASE TYPE I PKS1-RELATED"/>
    <property type="match status" value="1"/>
</dbReference>